<dbReference type="Proteomes" id="UP001231189">
    <property type="component" value="Unassembled WGS sequence"/>
</dbReference>
<accession>A0AAD8RNP2</accession>
<sequence>MIPLSGGVPGDLPNPPRWDWRGGGPELSRIVALGLVCFPTFHFRYFSYTEAIRYLRLSGADLLVAMRLIKLDYCKSLDFNFTSSTARVAIYCAAMSAAHPRPVVLLRAASLLGSRMVTVNSLLSGDHCLPPASIKRLNKWLGQDAKTLKEKLTWLPMSLAESRHQGRQEKKRKRDVTPGPVQRNAPHRKQGTFVYTQSLKLLLLGKIHALYLEALALMPGDALRRRHHGNLIKGGYCYGPMNPVSNIIINTVWYGATHPMPQEFDSSTKTSFYRRR</sequence>
<organism evidence="3 4">
    <name type="scientific">Lolium multiflorum</name>
    <name type="common">Italian ryegrass</name>
    <name type="synonym">Lolium perenne subsp. multiflorum</name>
    <dbReference type="NCBI Taxonomy" id="4521"/>
    <lineage>
        <taxon>Eukaryota</taxon>
        <taxon>Viridiplantae</taxon>
        <taxon>Streptophyta</taxon>
        <taxon>Embryophyta</taxon>
        <taxon>Tracheophyta</taxon>
        <taxon>Spermatophyta</taxon>
        <taxon>Magnoliopsida</taxon>
        <taxon>Liliopsida</taxon>
        <taxon>Poales</taxon>
        <taxon>Poaceae</taxon>
        <taxon>BOP clade</taxon>
        <taxon>Pooideae</taxon>
        <taxon>Poodae</taxon>
        <taxon>Poeae</taxon>
        <taxon>Poeae Chloroplast Group 2 (Poeae type)</taxon>
        <taxon>Loliodinae</taxon>
        <taxon>Loliinae</taxon>
        <taxon>Lolium</taxon>
    </lineage>
</organism>
<proteinExistence type="predicted"/>
<dbReference type="PANTHER" id="PTHR33120:SF59">
    <property type="entry name" value="EXPRESSED PROTEIN"/>
    <property type="match status" value="1"/>
</dbReference>
<protein>
    <recommendedName>
        <fullName evidence="2">PIR2-like helical domain-containing protein</fullName>
    </recommendedName>
</protein>
<keyword evidence="4" id="KW-1185">Reference proteome</keyword>
<dbReference type="InterPro" id="IPR046527">
    <property type="entry name" value="PIR2-like_helical"/>
</dbReference>
<dbReference type="AlphaFoldDB" id="A0AAD8RNP2"/>
<evidence type="ECO:0000256" key="1">
    <source>
        <dbReference type="SAM" id="MobiDB-lite"/>
    </source>
</evidence>
<dbReference type="PANTHER" id="PTHR33120">
    <property type="entry name" value="EXPRESSED PROTEIN-RELATED"/>
    <property type="match status" value="1"/>
</dbReference>
<evidence type="ECO:0000259" key="2">
    <source>
        <dbReference type="Pfam" id="PF20235"/>
    </source>
</evidence>
<gene>
    <name evidence="3" type="ORF">QYE76_002688</name>
</gene>
<evidence type="ECO:0000313" key="3">
    <source>
        <dbReference type="EMBL" id="KAK1628373.1"/>
    </source>
</evidence>
<name>A0AAD8RNP2_LOLMU</name>
<reference evidence="3" key="1">
    <citation type="submission" date="2023-07" db="EMBL/GenBank/DDBJ databases">
        <title>A chromosome-level genome assembly of Lolium multiflorum.</title>
        <authorList>
            <person name="Chen Y."/>
            <person name="Copetti D."/>
            <person name="Kolliker R."/>
            <person name="Studer B."/>
        </authorList>
    </citation>
    <scope>NUCLEOTIDE SEQUENCE</scope>
    <source>
        <strain evidence="3">02402/16</strain>
        <tissue evidence="3">Leaf</tissue>
    </source>
</reference>
<feature type="domain" description="PIR2-like helical" evidence="2">
    <location>
        <begin position="206"/>
        <end position="271"/>
    </location>
</feature>
<feature type="region of interest" description="Disordered" evidence="1">
    <location>
        <begin position="161"/>
        <end position="189"/>
    </location>
</feature>
<evidence type="ECO:0000313" key="4">
    <source>
        <dbReference type="Proteomes" id="UP001231189"/>
    </source>
</evidence>
<dbReference type="EMBL" id="JAUUTY010000005">
    <property type="protein sequence ID" value="KAK1628373.1"/>
    <property type="molecule type" value="Genomic_DNA"/>
</dbReference>
<comment type="caution">
    <text evidence="3">The sequence shown here is derived from an EMBL/GenBank/DDBJ whole genome shotgun (WGS) entry which is preliminary data.</text>
</comment>
<dbReference type="Pfam" id="PF20235">
    <property type="entry name" value="PIR2-like_helical"/>
    <property type="match status" value="1"/>
</dbReference>